<feature type="compositionally biased region" description="Low complexity" evidence="1">
    <location>
        <begin position="100"/>
        <end position="119"/>
    </location>
</feature>
<dbReference type="Gene3D" id="2.30.42.10">
    <property type="match status" value="1"/>
</dbReference>
<proteinExistence type="predicted"/>
<accession>A0A820NYH5</accession>
<dbReference type="GO" id="GO:0060070">
    <property type="term" value="P:canonical Wnt signaling pathway"/>
    <property type="evidence" value="ECO:0007669"/>
    <property type="project" value="TreeGrafter"/>
</dbReference>
<dbReference type="AlphaFoldDB" id="A0A820NYH5"/>
<dbReference type="EMBL" id="CAJOAZ010025796">
    <property type="protein sequence ID" value="CAF4395875.1"/>
    <property type="molecule type" value="Genomic_DNA"/>
</dbReference>
<feature type="region of interest" description="Disordered" evidence="1">
    <location>
        <begin position="90"/>
        <end position="119"/>
    </location>
</feature>
<organism evidence="2 3">
    <name type="scientific">Adineta steineri</name>
    <dbReference type="NCBI Taxonomy" id="433720"/>
    <lineage>
        <taxon>Eukaryota</taxon>
        <taxon>Metazoa</taxon>
        <taxon>Spiralia</taxon>
        <taxon>Gnathifera</taxon>
        <taxon>Rotifera</taxon>
        <taxon>Eurotatoria</taxon>
        <taxon>Bdelloidea</taxon>
        <taxon>Adinetida</taxon>
        <taxon>Adinetidae</taxon>
        <taxon>Adineta</taxon>
    </lineage>
</organism>
<dbReference type="PANTHER" id="PTHR10878:SF25">
    <property type="entry name" value="SEGMENT POLARITY PROTEIN DISHEVELLED"/>
    <property type="match status" value="1"/>
</dbReference>
<evidence type="ECO:0000313" key="2">
    <source>
        <dbReference type="EMBL" id="CAF4395875.1"/>
    </source>
</evidence>
<feature type="non-terminal residue" evidence="2">
    <location>
        <position position="119"/>
    </location>
</feature>
<evidence type="ECO:0000256" key="1">
    <source>
        <dbReference type="SAM" id="MobiDB-lite"/>
    </source>
</evidence>
<dbReference type="InterPro" id="IPR015506">
    <property type="entry name" value="Dsh/Dvl-rel"/>
</dbReference>
<evidence type="ECO:0008006" key="4">
    <source>
        <dbReference type="Google" id="ProtNLM"/>
    </source>
</evidence>
<name>A0A820NYH5_9BILA</name>
<dbReference type="GO" id="GO:0005829">
    <property type="term" value="C:cytosol"/>
    <property type="evidence" value="ECO:0007669"/>
    <property type="project" value="TreeGrafter"/>
</dbReference>
<dbReference type="InterPro" id="IPR036034">
    <property type="entry name" value="PDZ_sf"/>
</dbReference>
<dbReference type="PANTHER" id="PTHR10878">
    <property type="entry name" value="SEGMENT POLARITY PROTEIN DISHEVELLED"/>
    <property type="match status" value="1"/>
</dbReference>
<gene>
    <name evidence="2" type="ORF">OXD698_LOCUS51179</name>
</gene>
<protein>
    <recommendedName>
        <fullName evidence="4">PDZ domain-containing protein</fullName>
    </recommendedName>
</protein>
<sequence>LQMNDVSFEHISNSDAVRLLRETVKDAKSIKLVIAKRWNDHNGLLDDDESNGYFPLPHQVIMNNNARQDPIRPIDPRQWVAQTNAVLLRRHSSLSPPPAASSTLSSSPSNSPHNSSGIK</sequence>
<feature type="non-terminal residue" evidence="2">
    <location>
        <position position="1"/>
    </location>
</feature>
<evidence type="ECO:0000313" key="3">
    <source>
        <dbReference type="Proteomes" id="UP000663844"/>
    </source>
</evidence>
<comment type="caution">
    <text evidence="2">The sequence shown here is derived from an EMBL/GenBank/DDBJ whole genome shotgun (WGS) entry which is preliminary data.</text>
</comment>
<reference evidence="2" key="1">
    <citation type="submission" date="2021-02" db="EMBL/GenBank/DDBJ databases">
        <authorList>
            <person name="Nowell W R."/>
        </authorList>
    </citation>
    <scope>NUCLEOTIDE SEQUENCE</scope>
</reference>
<dbReference type="Proteomes" id="UP000663844">
    <property type="component" value="Unassembled WGS sequence"/>
</dbReference>